<keyword evidence="5" id="KW-0804">Transcription</keyword>
<reference evidence="9" key="1">
    <citation type="submission" date="2015-07" db="EMBL/GenBank/DDBJ databases">
        <title>Transcriptome Assembly of Anthurium amnicola.</title>
        <authorList>
            <person name="Suzuki J."/>
        </authorList>
    </citation>
    <scope>NUCLEOTIDE SEQUENCE</scope>
</reference>
<dbReference type="PROSITE" id="PS51666">
    <property type="entry name" value="QLQ"/>
    <property type="match status" value="1"/>
</dbReference>
<comment type="similarity">
    <text evidence="2 5">Belongs to the GRF family.</text>
</comment>
<dbReference type="EMBL" id="GDJX01010298">
    <property type="protein sequence ID" value="JAT57638.1"/>
    <property type="molecule type" value="Transcribed_RNA"/>
</dbReference>
<feature type="short sequence motif" description="Bipartite nuclear localization signal" evidence="4">
    <location>
        <begin position="250"/>
        <end position="257"/>
    </location>
</feature>
<dbReference type="SMART" id="SM00951">
    <property type="entry name" value="QLQ"/>
    <property type="match status" value="1"/>
</dbReference>
<evidence type="ECO:0000313" key="9">
    <source>
        <dbReference type="EMBL" id="JAT57638.1"/>
    </source>
</evidence>
<comment type="subcellular location">
    <subcellularLocation>
        <location evidence="1 4 5">Nucleus</location>
    </subcellularLocation>
</comment>
<organism evidence="9">
    <name type="scientific">Anthurium amnicola</name>
    <dbReference type="NCBI Taxonomy" id="1678845"/>
    <lineage>
        <taxon>Eukaryota</taxon>
        <taxon>Viridiplantae</taxon>
        <taxon>Streptophyta</taxon>
        <taxon>Embryophyta</taxon>
        <taxon>Tracheophyta</taxon>
        <taxon>Spermatophyta</taxon>
        <taxon>Magnoliopsida</taxon>
        <taxon>Liliopsida</taxon>
        <taxon>Araceae</taxon>
        <taxon>Pothoideae</taxon>
        <taxon>Potheae</taxon>
        <taxon>Anthurium</taxon>
    </lineage>
</organism>
<gene>
    <name evidence="9" type="primary">MAF1_0</name>
    <name evidence="9" type="ORF">g.112026</name>
</gene>
<dbReference type="PANTHER" id="PTHR31602">
    <property type="entry name" value="GROWTH-REGULATING FACTOR 5"/>
    <property type="match status" value="1"/>
</dbReference>
<evidence type="ECO:0000256" key="1">
    <source>
        <dbReference type="ARBA" id="ARBA00004123"/>
    </source>
</evidence>
<evidence type="ECO:0000256" key="3">
    <source>
        <dbReference type="ARBA" id="ARBA00023242"/>
    </source>
</evidence>
<dbReference type="GO" id="GO:0005524">
    <property type="term" value="F:ATP binding"/>
    <property type="evidence" value="ECO:0007669"/>
    <property type="project" value="UniProtKB-UniRule"/>
</dbReference>
<evidence type="ECO:0000259" key="7">
    <source>
        <dbReference type="PROSITE" id="PS51666"/>
    </source>
</evidence>
<evidence type="ECO:0000256" key="2">
    <source>
        <dbReference type="ARBA" id="ARBA00008122"/>
    </source>
</evidence>
<comment type="function">
    <text evidence="5">Transcription activator.</text>
</comment>
<dbReference type="InterPro" id="IPR014978">
    <property type="entry name" value="Gln-Leu-Gln_QLQ"/>
</dbReference>
<dbReference type="Pfam" id="PF08879">
    <property type="entry name" value="WRC"/>
    <property type="match status" value="1"/>
</dbReference>
<feature type="domain" description="WRC" evidence="8">
    <location>
        <begin position="217"/>
        <end position="261"/>
    </location>
</feature>
<keyword evidence="3 4" id="KW-0539">Nucleus</keyword>
<accession>A0A1D1YSK5</accession>
<dbReference type="GO" id="GO:0032502">
    <property type="term" value="P:developmental process"/>
    <property type="evidence" value="ECO:0007669"/>
    <property type="project" value="InterPro"/>
</dbReference>
<name>A0A1D1YSK5_9ARAE</name>
<dbReference type="GO" id="GO:0005634">
    <property type="term" value="C:nucleus"/>
    <property type="evidence" value="ECO:0007669"/>
    <property type="project" value="UniProtKB-SubCell"/>
</dbReference>
<feature type="short sequence motif" description="Bipartite nuclear localization signal" evidence="4">
    <location>
        <begin position="222"/>
        <end position="232"/>
    </location>
</feature>
<evidence type="ECO:0000256" key="5">
    <source>
        <dbReference type="RuleBase" id="RU367127"/>
    </source>
</evidence>
<keyword evidence="5" id="KW-0010">Activator</keyword>
<evidence type="ECO:0000259" key="8">
    <source>
        <dbReference type="PROSITE" id="PS51667"/>
    </source>
</evidence>
<evidence type="ECO:0000256" key="4">
    <source>
        <dbReference type="PROSITE-ProRule" id="PRU01002"/>
    </source>
</evidence>
<comment type="domain">
    <text evidence="5">The QLQ domain and WRC domain may be involved in protein-protein interaction and DNA-binding, respectively.</text>
</comment>
<protein>
    <recommendedName>
        <fullName evidence="5">Growth-regulating factor</fullName>
    </recommendedName>
</protein>
<feature type="region of interest" description="Disordered" evidence="6">
    <location>
        <begin position="507"/>
        <end position="583"/>
    </location>
</feature>
<sequence length="601" mass="64384">MDFGRLVGIDGLVGSPSEIGVGGGCGAFSSSLLSSDADSVTQRGQYRSGFLKQTRSGGGEESDWRYLKAPRSEPAMLGPSKASPSLLTTPNAHSLFPEGQHMLSFSSSPKPDALVLCSDGSSPYYHSSASSLPSSSSSYVRNAGVRGPFTPSQWLELEHQALIYKYIDANVPVPASLLIPIRKSLNASGFPAYSAGSLRTSALGWSPFHLGFSGNADPEPGRCRRTDGKKWRCSRDAVADQKYCERHMNRGRHRSRKPVEGHSGHAAKAMSIIAPTATAVPGGGSSNTLGIAQQQMKSLQPDSTDPSRTQFSRIMINKENLNDGLRSPHGLSMPTSVNQKPKDTLFPMPKQHNPFEASSSRADFGLISSDSLLNPPPRSSSYLESRAFAPASTELNNAEPQPNINPLRHFFDDWPKGRSSRLTISWPDVEEIQTDRTQLSISIPMASSDFSSSSSSPAQEKVTLSPFKLTRETDPIHMGLGVGGILNEMCQREASWVPISWEPSMGGPLGEALNKTSNPPTDHSKNTSSSSLNLMTEGWDSSPRLGSSPTGVLQKTTFASLSGSTGSSPRAETHRTHDSTSSMCDDLLGSTLVNSSSIPTL</sequence>
<evidence type="ECO:0000256" key="6">
    <source>
        <dbReference type="SAM" id="MobiDB-lite"/>
    </source>
</evidence>
<feature type="compositionally biased region" description="Polar residues" evidence="6">
    <location>
        <begin position="544"/>
        <end position="570"/>
    </location>
</feature>
<keyword evidence="5" id="KW-0805">Transcription regulation</keyword>
<dbReference type="PANTHER" id="PTHR31602:SF42">
    <property type="entry name" value="GROWTH-REGULATING FACTOR 2"/>
    <property type="match status" value="1"/>
</dbReference>
<dbReference type="InterPro" id="IPR031137">
    <property type="entry name" value="GRF"/>
</dbReference>
<dbReference type="GO" id="GO:0006355">
    <property type="term" value="P:regulation of DNA-templated transcription"/>
    <property type="evidence" value="ECO:0007669"/>
    <property type="project" value="InterPro"/>
</dbReference>
<feature type="domain" description="QLQ" evidence="7">
    <location>
        <begin position="148"/>
        <end position="183"/>
    </location>
</feature>
<dbReference type="AlphaFoldDB" id="A0A1D1YSK5"/>
<dbReference type="GO" id="GO:0006351">
    <property type="term" value="P:DNA-templated transcription"/>
    <property type="evidence" value="ECO:0007669"/>
    <property type="project" value="UniProtKB-UniRule"/>
</dbReference>
<dbReference type="PROSITE" id="PS51667">
    <property type="entry name" value="WRC"/>
    <property type="match status" value="1"/>
</dbReference>
<feature type="compositionally biased region" description="Polar residues" evidence="6">
    <location>
        <begin position="514"/>
        <end position="534"/>
    </location>
</feature>
<dbReference type="InterPro" id="IPR014977">
    <property type="entry name" value="WRC_dom"/>
</dbReference>
<dbReference type="Pfam" id="PF08880">
    <property type="entry name" value="QLQ"/>
    <property type="match status" value="1"/>
</dbReference>
<proteinExistence type="inferred from homology"/>